<dbReference type="Proteomes" id="UP001073122">
    <property type="component" value="Unassembled WGS sequence"/>
</dbReference>
<feature type="transmembrane region" description="Helical" evidence="5">
    <location>
        <begin position="480"/>
        <end position="501"/>
    </location>
</feature>
<keyword evidence="4 5" id="KW-0472">Membrane</keyword>
<evidence type="ECO:0000313" key="6">
    <source>
        <dbReference type="EMBL" id="MCX8523935.1"/>
    </source>
</evidence>
<keyword evidence="3 5" id="KW-1133">Transmembrane helix</keyword>
<evidence type="ECO:0000256" key="5">
    <source>
        <dbReference type="SAM" id="Phobius"/>
    </source>
</evidence>
<evidence type="ECO:0000256" key="1">
    <source>
        <dbReference type="ARBA" id="ARBA00004141"/>
    </source>
</evidence>
<feature type="transmembrane region" description="Helical" evidence="5">
    <location>
        <begin position="432"/>
        <end position="453"/>
    </location>
</feature>
<dbReference type="InterPro" id="IPR011385">
    <property type="entry name" value="Site-sp_rcmbase"/>
</dbReference>
<evidence type="ECO:0000256" key="4">
    <source>
        <dbReference type="ARBA" id="ARBA00023136"/>
    </source>
</evidence>
<comment type="caution">
    <text evidence="6">The sequence shown here is derived from an EMBL/GenBank/DDBJ whole genome shotgun (WGS) entry which is preliminary data.</text>
</comment>
<feature type="transmembrane region" description="Helical" evidence="5">
    <location>
        <begin position="594"/>
        <end position="622"/>
    </location>
</feature>
<keyword evidence="2 5" id="KW-0812">Transmembrane</keyword>
<protein>
    <submittedName>
        <fullName evidence="6">Site-specific recombinase</fullName>
    </submittedName>
</protein>
<reference evidence="6" key="1">
    <citation type="submission" date="2022-10" db="EMBL/GenBank/DDBJ databases">
        <title>Chryseobacterium sp. nov., a novel bacterial species.</title>
        <authorList>
            <person name="Cao Y."/>
        </authorList>
    </citation>
    <scope>NUCLEOTIDE SEQUENCE</scope>
    <source>
        <strain evidence="6">CCTCC AB2015118</strain>
    </source>
</reference>
<evidence type="ECO:0000313" key="7">
    <source>
        <dbReference type="Proteomes" id="UP001073122"/>
    </source>
</evidence>
<name>A0ABT3XSN0_9FLAO</name>
<sequence length="677" mass="77592">MKLLSSSTKNFESVLKKYFSFKNETTSLEPLTEFLEAIKKTDFKNILEFLQTNQNSADNFRHYLYNIFSDRPFNLSLTEANILSENAFFPELKKRILNKILPPVEHENTVWYLIDNISFSTKKDLEYLHNLPENELSELMNVLGVSDFILKPKVKNELIFSMNILSWRVTGMALEVDVVRMAPEYRNFDNPFLALQNELEALAEDFKINPEIQLNSKDSRYKQIKIYAEQCQDFVNIAFKNSSKYGISGKINQSLLKIRQQTQRISEIVNLLIIDQHEDVIIKSKQLIFNILNYKSHKNNISDLINDSTRLISHLITNHTAETGSHYITSSRKQYMKMFYKASGGGIIVGALCVLKMLYGFMPGSDFFHAFLYSLNYAMGFVMIYLMGFTLATKQPAMTAATMTKVLSEQENTKSNYTEFADLVSKLFRSQFIAFVGNVLLSFPIALLIIYGLDVFFSQNLAVEKSDKLLKDLDPFKSKAILHACIAGFYLFISGIISGNIGNNSVFYQIPDRIAKNIPIRRLFGAHFAKGLSKYYAKNWAGIISNFWFGVFLGATAPIGLFFGLDLDIRHITFAAGNFAIGLYGKDFTVGSSIFWTSFITVFVIGFFNFLVSFSLSMFLAFRSRKMNFGEVREIYRAIFRYFLRNPLKFFLPLQSTFDLKSNNLVQNSIPTKSEDH</sequence>
<dbReference type="Gene3D" id="1.20.1080.10">
    <property type="entry name" value="Glycerol uptake facilitator protein"/>
    <property type="match status" value="1"/>
</dbReference>
<feature type="transmembrane region" description="Helical" evidence="5">
    <location>
        <begin position="338"/>
        <end position="359"/>
    </location>
</feature>
<evidence type="ECO:0000256" key="3">
    <source>
        <dbReference type="ARBA" id="ARBA00022989"/>
    </source>
</evidence>
<evidence type="ECO:0000256" key="2">
    <source>
        <dbReference type="ARBA" id="ARBA00022692"/>
    </source>
</evidence>
<organism evidence="6 7">
    <name type="scientific">Chryseobacterium formosus</name>
    <dbReference type="NCBI Taxonomy" id="1537363"/>
    <lineage>
        <taxon>Bacteria</taxon>
        <taxon>Pseudomonadati</taxon>
        <taxon>Bacteroidota</taxon>
        <taxon>Flavobacteriia</taxon>
        <taxon>Flavobacteriales</taxon>
        <taxon>Weeksellaceae</taxon>
        <taxon>Chryseobacterium group</taxon>
        <taxon>Chryseobacterium</taxon>
    </lineage>
</organism>
<comment type="subcellular location">
    <subcellularLocation>
        <location evidence="1">Membrane</location>
        <topology evidence="1">Multi-pass membrane protein</topology>
    </subcellularLocation>
</comment>
<accession>A0ABT3XSN0</accession>
<dbReference type="InterPro" id="IPR023271">
    <property type="entry name" value="Aquaporin-like"/>
</dbReference>
<dbReference type="RefSeq" id="WP_267265238.1">
    <property type="nucleotide sequence ID" value="NZ_JAOVZW010000008.1"/>
</dbReference>
<dbReference type="EMBL" id="JAOVZW010000008">
    <property type="protein sequence ID" value="MCX8523935.1"/>
    <property type="molecule type" value="Genomic_DNA"/>
</dbReference>
<feature type="transmembrane region" description="Helical" evidence="5">
    <location>
        <begin position="540"/>
        <end position="563"/>
    </location>
</feature>
<keyword evidence="7" id="KW-1185">Reference proteome</keyword>
<gene>
    <name evidence="6" type="ORF">OF897_08360</name>
</gene>
<proteinExistence type="predicted"/>
<dbReference type="Pfam" id="PF10136">
    <property type="entry name" value="SpecificRecomb"/>
    <property type="match status" value="1"/>
</dbReference>
<feature type="transmembrane region" description="Helical" evidence="5">
    <location>
        <begin position="371"/>
        <end position="393"/>
    </location>
</feature>